<keyword evidence="1" id="KW-1133">Transmembrane helix</keyword>
<evidence type="ECO:0000313" key="2">
    <source>
        <dbReference type="EMBL" id="MDQ0343889.1"/>
    </source>
</evidence>
<keyword evidence="3" id="KW-1185">Reference proteome</keyword>
<accession>A0ABU0D669</accession>
<keyword evidence="1" id="KW-0812">Transmembrane</keyword>
<gene>
    <name evidence="2" type="ORF">J2S14_002724</name>
</gene>
<name>A0ABU0D669_9BACI</name>
<keyword evidence="1" id="KW-0472">Membrane</keyword>
<dbReference type="EMBL" id="JAUSUO010000007">
    <property type="protein sequence ID" value="MDQ0343889.1"/>
    <property type="molecule type" value="Genomic_DNA"/>
</dbReference>
<evidence type="ECO:0000256" key="1">
    <source>
        <dbReference type="SAM" id="Phobius"/>
    </source>
</evidence>
<feature type="transmembrane region" description="Helical" evidence="1">
    <location>
        <begin position="50"/>
        <end position="70"/>
    </location>
</feature>
<evidence type="ECO:0000313" key="3">
    <source>
        <dbReference type="Proteomes" id="UP001232343"/>
    </source>
</evidence>
<proteinExistence type="predicted"/>
<comment type="caution">
    <text evidence="2">The sequence shown here is derived from an EMBL/GenBank/DDBJ whole genome shotgun (WGS) entry which is preliminary data.</text>
</comment>
<protein>
    <submittedName>
        <fullName evidence="2">Uncharacterized protein</fullName>
    </submittedName>
</protein>
<sequence length="245" mass="28314">MNGKLINIKEKMNKTVLRDIYFSDELEQKVLFSIKNSMHKQDVSPFKNRFISLLSLTVAAVFFIGISLFVGTQLHLFKGDQESNARIIETEKNGTVVNPSEEISNNETSLPPFELTSDEEKAYNNFQSNLDLTYLKGLGPISIAKLYIKAGFDKKYNVQYALYTDRPDYIQWSKEEDEKIPESHRGTNEQNFERYKNIDKGNFVQTSDYEGYIEYDSNDNSEIKSGFKMVKDENGVWRVAFMPTQ</sequence>
<dbReference type="RefSeq" id="WP_244682287.1">
    <property type="nucleotide sequence ID" value="NZ_JALIRM010000010.1"/>
</dbReference>
<dbReference type="Proteomes" id="UP001232343">
    <property type="component" value="Unassembled WGS sequence"/>
</dbReference>
<organism evidence="2 3">
    <name type="scientific">Lederbergia wuyishanensis</name>
    <dbReference type="NCBI Taxonomy" id="1347903"/>
    <lineage>
        <taxon>Bacteria</taxon>
        <taxon>Bacillati</taxon>
        <taxon>Bacillota</taxon>
        <taxon>Bacilli</taxon>
        <taxon>Bacillales</taxon>
        <taxon>Bacillaceae</taxon>
        <taxon>Lederbergia</taxon>
    </lineage>
</organism>
<reference evidence="2 3" key="1">
    <citation type="submission" date="2023-07" db="EMBL/GenBank/DDBJ databases">
        <title>Genomic Encyclopedia of Type Strains, Phase IV (KMG-IV): sequencing the most valuable type-strain genomes for metagenomic binning, comparative biology and taxonomic classification.</title>
        <authorList>
            <person name="Goeker M."/>
        </authorList>
    </citation>
    <scope>NUCLEOTIDE SEQUENCE [LARGE SCALE GENOMIC DNA]</scope>
    <source>
        <strain evidence="2 3">DSM 27848</strain>
    </source>
</reference>